<organism evidence="1 2">
    <name type="scientific">Nocardioides agariphilus</name>
    <dbReference type="NCBI Taxonomy" id="433664"/>
    <lineage>
        <taxon>Bacteria</taxon>
        <taxon>Bacillati</taxon>
        <taxon>Actinomycetota</taxon>
        <taxon>Actinomycetes</taxon>
        <taxon>Propionibacteriales</taxon>
        <taxon>Nocardioidaceae</taxon>
        <taxon>Nocardioides</taxon>
    </lineage>
</organism>
<protein>
    <submittedName>
        <fullName evidence="1">Uncharacterized protein</fullName>
    </submittedName>
</protein>
<sequence>MAQDQSVAQYTSAADELERAVAHYREAARHSALREHVKAAHHAHIARGHFLNAQATAHDAAKWHADNFSDTVMQEHPVVNV</sequence>
<dbReference type="EMBL" id="JADKPO010000001">
    <property type="protein sequence ID" value="MBF4766287.1"/>
    <property type="molecule type" value="Genomic_DNA"/>
</dbReference>
<proteinExistence type="predicted"/>
<evidence type="ECO:0000313" key="1">
    <source>
        <dbReference type="EMBL" id="MBF4766287.1"/>
    </source>
</evidence>
<reference evidence="1" key="1">
    <citation type="submission" date="2020-11" db="EMBL/GenBank/DDBJ databases">
        <title>Nocardioides cynanchi sp. nov., isolated from soil of rhizosphere of Cynanchum wilfordii.</title>
        <authorList>
            <person name="Lee J.-S."/>
            <person name="Suh M.K."/>
            <person name="Kim J.-S."/>
        </authorList>
    </citation>
    <scope>NUCLEOTIDE SEQUENCE</scope>
    <source>
        <strain evidence="1">KCTC 19276</strain>
    </source>
</reference>
<dbReference type="Proteomes" id="UP000660668">
    <property type="component" value="Unassembled WGS sequence"/>
</dbReference>
<name>A0A930YGQ5_9ACTN</name>
<dbReference type="RefSeq" id="WP_194694438.1">
    <property type="nucleotide sequence ID" value="NZ_JADKPO010000001.1"/>
</dbReference>
<comment type="caution">
    <text evidence="1">The sequence shown here is derived from an EMBL/GenBank/DDBJ whole genome shotgun (WGS) entry which is preliminary data.</text>
</comment>
<dbReference type="AlphaFoldDB" id="A0A930YGQ5"/>
<gene>
    <name evidence="1" type="ORF">ISU10_00730</name>
</gene>
<evidence type="ECO:0000313" key="2">
    <source>
        <dbReference type="Proteomes" id="UP000660668"/>
    </source>
</evidence>
<accession>A0A930YGQ5</accession>
<keyword evidence="2" id="KW-1185">Reference proteome</keyword>